<evidence type="ECO:0000259" key="2">
    <source>
        <dbReference type="PROSITE" id="PS50206"/>
    </source>
</evidence>
<dbReference type="RefSeq" id="WP_311386583.1">
    <property type="nucleotide sequence ID" value="NZ_JAVRHU010000001.1"/>
</dbReference>
<dbReference type="Pfam" id="PF00581">
    <property type="entry name" value="Rhodanese"/>
    <property type="match status" value="1"/>
</dbReference>
<dbReference type="CDD" id="cd00158">
    <property type="entry name" value="RHOD"/>
    <property type="match status" value="1"/>
</dbReference>
<feature type="domain" description="Rhodanese" evidence="2">
    <location>
        <begin position="45"/>
        <end position="136"/>
    </location>
</feature>
<sequence>MRFFLAALIIACFFSFTFSQKTIDETLQKFNSNSVDYITVDELKTLNQPLLLDTRKKEEFDVSHIKDAQWVGHQTFKIDTILKDYPNKNMPIVVYCSIGVRSENIGEKLLKAGYTNVKNLYGGIFEWVNRENTIVDSDQNETEKIHAFSKHWGKLLTNGDKVYKTKSKKEIEKKAN</sequence>
<evidence type="ECO:0000256" key="1">
    <source>
        <dbReference type="SAM" id="SignalP"/>
    </source>
</evidence>
<reference evidence="3 4" key="1">
    <citation type="submission" date="2023-09" db="EMBL/GenBank/DDBJ databases">
        <authorList>
            <person name="Rey-Velasco X."/>
        </authorList>
    </citation>
    <scope>NUCLEOTIDE SEQUENCE [LARGE SCALE GENOMIC DNA]</scope>
    <source>
        <strain evidence="3 4">P007</strain>
    </source>
</reference>
<dbReference type="InterPro" id="IPR001763">
    <property type="entry name" value="Rhodanese-like_dom"/>
</dbReference>
<feature type="chain" id="PRO_5045331827" evidence="1">
    <location>
        <begin position="22"/>
        <end position="176"/>
    </location>
</feature>
<dbReference type="InterPro" id="IPR044684">
    <property type="entry name" value="STR17/STR18/HARC1-like"/>
</dbReference>
<keyword evidence="4" id="KW-1185">Reference proteome</keyword>
<dbReference type="PANTHER" id="PTHR44542:SF14">
    <property type="entry name" value="PROTEIN HIGH ARSENIC CONTENT 1, MITOCHONDRIAL-RELATED"/>
    <property type="match status" value="1"/>
</dbReference>
<comment type="caution">
    <text evidence="3">The sequence shown here is derived from an EMBL/GenBank/DDBJ whole genome shotgun (WGS) entry which is preliminary data.</text>
</comment>
<dbReference type="Gene3D" id="3.40.250.10">
    <property type="entry name" value="Rhodanese-like domain"/>
    <property type="match status" value="1"/>
</dbReference>
<gene>
    <name evidence="3" type="ORF">RM520_00345</name>
</gene>
<dbReference type="PROSITE" id="PS50206">
    <property type="entry name" value="RHODANESE_3"/>
    <property type="match status" value="1"/>
</dbReference>
<dbReference type="SMART" id="SM00450">
    <property type="entry name" value="RHOD"/>
    <property type="match status" value="1"/>
</dbReference>
<evidence type="ECO:0000313" key="4">
    <source>
        <dbReference type="Proteomes" id="UP001250662"/>
    </source>
</evidence>
<accession>A0ABU3BC45</accession>
<dbReference type="NCBIfam" id="NF045521">
    <property type="entry name" value="rhoda_near_glyco"/>
    <property type="match status" value="1"/>
</dbReference>
<dbReference type="EMBL" id="JAVRHU010000001">
    <property type="protein sequence ID" value="MDT0620048.1"/>
    <property type="molecule type" value="Genomic_DNA"/>
</dbReference>
<dbReference type="InterPro" id="IPR036873">
    <property type="entry name" value="Rhodanese-like_dom_sf"/>
</dbReference>
<name>A0ABU3BC45_9FLAO</name>
<dbReference type="PANTHER" id="PTHR44542">
    <property type="entry name" value="THIOSULFATE SULFURTRANSFERASE 18"/>
    <property type="match status" value="1"/>
</dbReference>
<proteinExistence type="predicted"/>
<dbReference type="SUPFAM" id="SSF52821">
    <property type="entry name" value="Rhodanese/Cell cycle control phosphatase"/>
    <property type="match status" value="1"/>
</dbReference>
<organism evidence="3 4">
    <name type="scientific">Croceitalea vernalis</name>
    <dbReference type="NCBI Taxonomy" id="3075599"/>
    <lineage>
        <taxon>Bacteria</taxon>
        <taxon>Pseudomonadati</taxon>
        <taxon>Bacteroidota</taxon>
        <taxon>Flavobacteriia</taxon>
        <taxon>Flavobacteriales</taxon>
        <taxon>Flavobacteriaceae</taxon>
        <taxon>Croceitalea</taxon>
    </lineage>
</organism>
<dbReference type="Proteomes" id="UP001250662">
    <property type="component" value="Unassembled WGS sequence"/>
</dbReference>
<keyword evidence="1" id="KW-0732">Signal</keyword>
<protein>
    <submittedName>
        <fullName evidence="3">Rhodanese-like domain-containing protein</fullName>
    </submittedName>
</protein>
<evidence type="ECO:0000313" key="3">
    <source>
        <dbReference type="EMBL" id="MDT0620048.1"/>
    </source>
</evidence>
<feature type="signal peptide" evidence="1">
    <location>
        <begin position="1"/>
        <end position="21"/>
    </location>
</feature>